<organism evidence="1">
    <name type="scientific">viral metagenome</name>
    <dbReference type="NCBI Taxonomy" id="1070528"/>
    <lineage>
        <taxon>unclassified sequences</taxon>
        <taxon>metagenomes</taxon>
        <taxon>organismal metagenomes</taxon>
    </lineage>
</organism>
<sequence length="128" mass="14428">MLRARMSSEYIKYIEGCQKRWVRPDPDTKFAENCIDKLDALNIANSAGFYDENGRAWTLSKRNIRCGHVEIFVKCVEPEGLNGGKNVVKFAWIYPASQILSEGAEDNDLDNDKAVPVSIGDWVVQVAF</sequence>
<accession>A0A6C0HSA7</accession>
<dbReference type="EMBL" id="MN740005">
    <property type="protein sequence ID" value="QHT83026.1"/>
    <property type="molecule type" value="Genomic_DNA"/>
</dbReference>
<reference evidence="1" key="1">
    <citation type="journal article" date="2020" name="Nature">
        <title>Giant virus diversity and host interactions through global metagenomics.</title>
        <authorList>
            <person name="Schulz F."/>
            <person name="Roux S."/>
            <person name="Paez-Espino D."/>
            <person name="Jungbluth S."/>
            <person name="Walsh D.A."/>
            <person name="Denef V.J."/>
            <person name="McMahon K.D."/>
            <person name="Konstantinidis K.T."/>
            <person name="Eloe-Fadrosh E.A."/>
            <person name="Kyrpides N.C."/>
            <person name="Woyke T."/>
        </authorList>
    </citation>
    <scope>NUCLEOTIDE SEQUENCE</scope>
    <source>
        <strain evidence="1">GVMAG-M-3300023184-165</strain>
    </source>
</reference>
<dbReference type="AlphaFoldDB" id="A0A6C0HSA7"/>
<proteinExistence type="predicted"/>
<protein>
    <submittedName>
        <fullName evidence="1">Uncharacterized protein</fullName>
    </submittedName>
</protein>
<name>A0A6C0HSA7_9ZZZZ</name>
<evidence type="ECO:0000313" key="1">
    <source>
        <dbReference type="EMBL" id="QHT83026.1"/>
    </source>
</evidence>